<keyword evidence="3" id="KW-1185">Reference proteome</keyword>
<organism evidence="2 3">
    <name type="scientific">Chryseolinea serpens</name>
    <dbReference type="NCBI Taxonomy" id="947013"/>
    <lineage>
        <taxon>Bacteria</taxon>
        <taxon>Pseudomonadati</taxon>
        <taxon>Bacteroidota</taxon>
        <taxon>Cytophagia</taxon>
        <taxon>Cytophagales</taxon>
        <taxon>Fulvivirgaceae</taxon>
        <taxon>Chryseolinea</taxon>
    </lineage>
</organism>
<dbReference type="AlphaFoldDB" id="A0A1M5LGM3"/>
<reference evidence="2 3" key="1">
    <citation type="submission" date="2016-11" db="EMBL/GenBank/DDBJ databases">
        <authorList>
            <person name="Jaros S."/>
            <person name="Januszkiewicz K."/>
            <person name="Wedrychowicz H."/>
        </authorList>
    </citation>
    <scope>NUCLEOTIDE SEQUENCE [LARGE SCALE GENOMIC DNA]</scope>
    <source>
        <strain evidence="2 3">DSM 24574</strain>
    </source>
</reference>
<dbReference type="Proteomes" id="UP000184212">
    <property type="component" value="Unassembled WGS sequence"/>
</dbReference>
<keyword evidence="1" id="KW-0732">Signal</keyword>
<feature type="chain" id="PRO_5012725517" evidence="1">
    <location>
        <begin position="24"/>
        <end position="61"/>
    </location>
</feature>
<dbReference type="STRING" id="947013.SAMN04488109_1202"/>
<proteinExistence type="predicted"/>
<evidence type="ECO:0000313" key="2">
    <source>
        <dbReference type="EMBL" id="SHG64211.1"/>
    </source>
</evidence>
<gene>
    <name evidence="2" type="ORF">SAMN04488109_1202</name>
</gene>
<feature type="signal peptide" evidence="1">
    <location>
        <begin position="1"/>
        <end position="23"/>
    </location>
</feature>
<accession>A0A1M5LGM3</accession>
<dbReference type="EMBL" id="FQWQ01000001">
    <property type="protein sequence ID" value="SHG64211.1"/>
    <property type="molecule type" value="Genomic_DNA"/>
</dbReference>
<sequence length="61" mass="6779">MKIKLIFNSMVALSVIFLVSCTAGQNVRPNIESKILQSQFVSDALNKFMKDGYSAQNVPRS</sequence>
<evidence type="ECO:0000313" key="3">
    <source>
        <dbReference type="Proteomes" id="UP000184212"/>
    </source>
</evidence>
<protein>
    <submittedName>
        <fullName evidence="2">Uncharacterized protein</fullName>
    </submittedName>
</protein>
<name>A0A1M5LGM3_9BACT</name>
<dbReference type="PROSITE" id="PS51257">
    <property type="entry name" value="PROKAR_LIPOPROTEIN"/>
    <property type="match status" value="1"/>
</dbReference>
<evidence type="ECO:0000256" key="1">
    <source>
        <dbReference type="SAM" id="SignalP"/>
    </source>
</evidence>